<proteinExistence type="predicted"/>
<dbReference type="InterPro" id="IPR009057">
    <property type="entry name" value="Homeodomain-like_sf"/>
</dbReference>
<gene>
    <name evidence="1" type="ORF">JNOLDJLP_00043</name>
    <name evidence="3" type="ORF">OAEIHDOC_00043</name>
    <name evidence="2" type="ORF">PPPNJMGK_00002</name>
</gene>
<dbReference type="EMBL" id="MT630610">
    <property type="protein sequence ID" value="QNO41266.1"/>
    <property type="molecule type" value="Genomic_DNA"/>
</dbReference>
<evidence type="ECO:0000313" key="2">
    <source>
        <dbReference type="EMBL" id="QNO41266.1"/>
    </source>
</evidence>
<reference evidence="1" key="1">
    <citation type="submission" date="2020-06" db="EMBL/GenBank/DDBJ databases">
        <title>Unique genomic features of the anaerobic methanotrophic archaea.</title>
        <authorList>
            <person name="Chadwick G.L."/>
            <person name="Skennerton C.T."/>
            <person name="Laso-Perez R."/>
            <person name="Leu A.O."/>
            <person name="Speth D.R."/>
            <person name="Yu H."/>
            <person name="Morgan-Lang C."/>
            <person name="Hatzenpichler R."/>
            <person name="Goudeau D."/>
            <person name="Malmstrom R."/>
            <person name="Brazelton W.J."/>
            <person name="Woyke T."/>
            <person name="Hallam S.J."/>
            <person name="Tyson G.W."/>
            <person name="Wegener G."/>
            <person name="Boetius A."/>
            <person name="Orphan V."/>
        </authorList>
    </citation>
    <scope>NUCLEOTIDE SEQUENCE</scope>
</reference>
<accession>A0A7G9XZN4</accession>
<dbReference type="AlphaFoldDB" id="A0A7G9XZN4"/>
<dbReference type="EMBL" id="MT630653">
    <property type="protein sequence ID" value="QNO41622.1"/>
    <property type="molecule type" value="Genomic_DNA"/>
</dbReference>
<sequence>MRKGETFQRVIISEAEYEQLKLAEKDVNSVKVLKRIQAFKFIYLGWKYTDIAKFLSVTNNTITDWINIYQKGGIDSLLTLHYKGGQAMLSDEQLRELRNEATKGSFAIAKDVKRYIEQNFEIKYNLGHVQLLCKKNFNYPLRKPD</sequence>
<dbReference type="EMBL" id="MT630607">
    <property type="protein sequence ID" value="QNO41218.1"/>
    <property type="molecule type" value="Genomic_DNA"/>
</dbReference>
<evidence type="ECO:0000313" key="3">
    <source>
        <dbReference type="EMBL" id="QNO41622.1"/>
    </source>
</evidence>
<dbReference type="Pfam" id="PF13384">
    <property type="entry name" value="HTH_23"/>
    <property type="match status" value="1"/>
</dbReference>
<name>A0A7G9XZN4_9EURY</name>
<organism evidence="1">
    <name type="scientific">Candidatus Methanogaster sp. ANME-2c ERB4</name>
    <dbReference type="NCBI Taxonomy" id="2759911"/>
    <lineage>
        <taxon>Archaea</taxon>
        <taxon>Methanobacteriati</taxon>
        <taxon>Methanobacteriota</taxon>
        <taxon>Stenosarchaea group</taxon>
        <taxon>Methanomicrobia</taxon>
        <taxon>Methanosarcinales</taxon>
        <taxon>ANME-2 cluster</taxon>
        <taxon>Candidatus Methanogasteraceae</taxon>
        <taxon>Candidatus Methanogaster</taxon>
    </lineage>
</organism>
<evidence type="ECO:0000313" key="1">
    <source>
        <dbReference type="EMBL" id="QNO41218.1"/>
    </source>
</evidence>
<protein>
    <submittedName>
        <fullName evidence="1">Uncharacterized protein</fullName>
    </submittedName>
</protein>
<dbReference type="SUPFAM" id="SSF46689">
    <property type="entry name" value="Homeodomain-like"/>
    <property type="match status" value="1"/>
</dbReference>